<dbReference type="Proteomes" id="UP000225706">
    <property type="component" value="Unassembled WGS sequence"/>
</dbReference>
<name>A0A2B4SI98_STYPI</name>
<evidence type="ECO:0000256" key="14">
    <source>
        <dbReference type="ARBA" id="ARBA00023132"/>
    </source>
</evidence>
<evidence type="ECO:0000256" key="11">
    <source>
        <dbReference type="ARBA" id="ARBA00022838"/>
    </source>
</evidence>
<feature type="repeat" description="WD" evidence="22">
    <location>
        <begin position="121"/>
        <end position="163"/>
    </location>
</feature>
<keyword evidence="17" id="KW-0137">Centromere</keyword>
<keyword evidence="4" id="KW-0158">Chromosome</keyword>
<dbReference type="GO" id="GO:0051301">
    <property type="term" value="P:cell division"/>
    <property type="evidence" value="ECO:0007669"/>
    <property type="project" value="UniProtKB-KW"/>
</dbReference>
<keyword evidence="15" id="KW-0539">Nucleus</keyword>
<dbReference type="InterPro" id="IPR015943">
    <property type="entry name" value="WD40/YVTN_repeat-like_dom_sf"/>
</dbReference>
<dbReference type="OrthoDB" id="340259at2759"/>
<evidence type="ECO:0000313" key="24">
    <source>
        <dbReference type="Proteomes" id="UP000225706"/>
    </source>
</evidence>
<evidence type="ECO:0000256" key="13">
    <source>
        <dbReference type="ARBA" id="ARBA00023010"/>
    </source>
</evidence>
<evidence type="ECO:0000256" key="1">
    <source>
        <dbReference type="ARBA" id="ARBA00004567"/>
    </source>
</evidence>
<evidence type="ECO:0000313" key="23">
    <source>
        <dbReference type="EMBL" id="PFX28298.1"/>
    </source>
</evidence>
<evidence type="ECO:0000256" key="19">
    <source>
        <dbReference type="ARBA" id="ARBA00062724"/>
    </source>
</evidence>
<keyword evidence="16" id="KW-0131">Cell cycle</keyword>
<accession>A0A2B4SI98</accession>
<dbReference type="InterPro" id="IPR037626">
    <property type="entry name" value="NUP37"/>
</dbReference>
<comment type="caution">
    <text evidence="23">The sequence shown here is derived from an EMBL/GenBank/DDBJ whole genome shotgun (WGS) entry which is preliminary data.</text>
</comment>
<evidence type="ECO:0000256" key="22">
    <source>
        <dbReference type="PROSITE-ProRule" id="PRU00221"/>
    </source>
</evidence>
<keyword evidence="9" id="KW-0509">mRNA transport</keyword>
<keyword evidence="7" id="KW-0677">Repeat</keyword>
<evidence type="ECO:0000256" key="18">
    <source>
        <dbReference type="ARBA" id="ARBA00053706"/>
    </source>
</evidence>
<evidence type="ECO:0000256" key="17">
    <source>
        <dbReference type="ARBA" id="ARBA00023328"/>
    </source>
</evidence>
<dbReference type="PANTHER" id="PTHR22806">
    <property type="entry name" value="NUCLEOPORIN NUP37 P37 -RELATED"/>
    <property type="match status" value="1"/>
</dbReference>
<dbReference type="GO" id="GO:0031080">
    <property type="term" value="C:nuclear pore outer ring"/>
    <property type="evidence" value="ECO:0007669"/>
    <property type="project" value="InterPro"/>
</dbReference>
<evidence type="ECO:0000256" key="12">
    <source>
        <dbReference type="ARBA" id="ARBA00022927"/>
    </source>
</evidence>
<keyword evidence="5 22" id="KW-0853">WD repeat</keyword>
<keyword evidence="3" id="KW-0813">Transport</keyword>
<evidence type="ECO:0000256" key="10">
    <source>
        <dbReference type="ARBA" id="ARBA00022829"/>
    </source>
</evidence>
<evidence type="ECO:0000256" key="15">
    <source>
        <dbReference type="ARBA" id="ARBA00023242"/>
    </source>
</evidence>
<evidence type="ECO:0000256" key="4">
    <source>
        <dbReference type="ARBA" id="ARBA00022454"/>
    </source>
</evidence>
<comment type="function">
    <text evidence="18">Component of the Nup107-160 subcomplex of the nuclear pore complex (NPC). The Nup107-160 subcomplex is required for the assembly of a functional NPC. The Nup107-160 subcomplex is also required for normal kinetochore microtubule attachment, mitotic progression and chromosome segregation.</text>
</comment>
<evidence type="ECO:0000256" key="9">
    <source>
        <dbReference type="ARBA" id="ARBA00022816"/>
    </source>
</evidence>
<evidence type="ECO:0000256" key="8">
    <source>
        <dbReference type="ARBA" id="ARBA00022776"/>
    </source>
</evidence>
<evidence type="ECO:0000256" key="3">
    <source>
        <dbReference type="ARBA" id="ARBA00022448"/>
    </source>
</evidence>
<dbReference type="EMBL" id="LSMT01000086">
    <property type="protein sequence ID" value="PFX28298.1"/>
    <property type="molecule type" value="Genomic_DNA"/>
</dbReference>
<dbReference type="GO" id="GO:0015031">
    <property type="term" value="P:protein transport"/>
    <property type="evidence" value="ECO:0007669"/>
    <property type="project" value="UniProtKB-KW"/>
</dbReference>
<keyword evidence="13" id="KW-0811">Translocation</keyword>
<keyword evidence="24" id="KW-1185">Reference proteome</keyword>
<evidence type="ECO:0000256" key="6">
    <source>
        <dbReference type="ARBA" id="ARBA00022618"/>
    </source>
</evidence>
<keyword evidence="6" id="KW-0132">Cell division</keyword>
<dbReference type="PROSITE" id="PS50082">
    <property type="entry name" value="WD_REPEATS_2"/>
    <property type="match status" value="1"/>
</dbReference>
<reference evidence="24" key="1">
    <citation type="journal article" date="2017" name="bioRxiv">
        <title>Comparative analysis of the genomes of Stylophora pistillata and Acropora digitifera provides evidence for extensive differences between species of corals.</title>
        <authorList>
            <person name="Voolstra C.R."/>
            <person name="Li Y."/>
            <person name="Liew Y.J."/>
            <person name="Baumgarten S."/>
            <person name="Zoccola D."/>
            <person name="Flot J.-F."/>
            <person name="Tambutte S."/>
            <person name="Allemand D."/>
            <person name="Aranda M."/>
        </authorList>
    </citation>
    <scope>NUCLEOTIDE SEQUENCE [LARGE SCALE GENOMIC DNA]</scope>
</reference>
<dbReference type="PANTHER" id="PTHR22806:SF0">
    <property type="entry name" value="NUCLEOPORIN NUP37"/>
    <property type="match status" value="1"/>
</dbReference>
<comment type="subcellular location">
    <subcellularLocation>
        <location evidence="2">Chromosome</location>
        <location evidence="2">Centromere</location>
        <location evidence="2">Kinetochore</location>
    </subcellularLocation>
    <subcellularLocation>
        <location evidence="1">Nucleus</location>
        <location evidence="1">Nuclear pore complex</location>
    </subcellularLocation>
</comment>
<dbReference type="PROSITE" id="PS00678">
    <property type="entry name" value="WD_REPEATS_1"/>
    <property type="match status" value="1"/>
</dbReference>
<dbReference type="InterPro" id="IPR001680">
    <property type="entry name" value="WD40_rpt"/>
</dbReference>
<comment type="subunit">
    <text evidence="19">Component of the Nup107-160 subcomplex of the nuclear pore complex (NPC). The Nup107-160 subcomplex includes NUP160, NUP133, NUP107, NUP98, NUP85, NUP43, NUP37, SEH1 and SEC13.</text>
</comment>
<dbReference type="STRING" id="50429.A0A2B4SI98"/>
<gene>
    <name evidence="23" type="primary">Nup37</name>
    <name evidence="23" type="ORF">AWC38_SpisGene6975</name>
</gene>
<evidence type="ECO:0000256" key="5">
    <source>
        <dbReference type="ARBA" id="ARBA00022574"/>
    </source>
</evidence>
<keyword evidence="8" id="KW-0498">Mitosis</keyword>
<dbReference type="GO" id="GO:0007059">
    <property type="term" value="P:chromosome segregation"/>
    <property type="evidence" value="ECO:0007669"/>
    <property type="project" value="UniProtKB-KW"/>
</dbReference>
<dbReference type="SMART" id="SM00320">
    <property type="entry name" value="WD40"/>
    <property type="match status" value="5"/>
</dbReference>
<dbReference type="InterPro" id="IPR036322">
    <property type="entry name" value="WD40_repeat_dom_sf"/>
</dbReference>
<keyword evidence="14" id="KW-0906">Nuclear pore complex</keyword>
<evidence type="ECO:0000256" key="7">
    <source>
        <dbReference type="ARBA" id="ARBA00022737"/>
    </source>
</evidence>
<evidence type="ECO:0000256" key="21">
    <source>
        <dbReference type="ARBA" id="ARBA00076652"/>
    </source>
</evidence>
<protein>
    <recommendedName>
        <fullName evidence="20">Nucleoporin Nup37</fullName>
    </recommendedName>
    <alternativeName>
        <fullName evidence="21">Nup107-160 subcomplex subunit Nup37</fullName>
    </alternativeName>
</protein>
<organism evidence="23 24">
    <name type="scientific">Stylophora pistillata</name>
    <name type="common">Smooth cauliflower coral</name>
    <dbReference type="NCBI Taxonomy" id="50429"/>
    <lineage>
        <taxon>Eukaryota</taxon>
        <taxon>Metazoa</taxon>
        <taxon>Cnidaria</taxon>
        <taxon>Anthozoa</taxon>
        <taxon>Hexacorallia</taxon>
        <taxon>Scleractinia</taxon>
        <taxon>Astrocoeniina</taxon>
        <taxon>Pocilloporidae</taxon>
        <taxon>Stylophora</taxon>
    </lineage>
</organism>
<evidence type="ECO:0000256" key="2">
    <source>
        <dbReference type="ARBA" id="ARBA00004629"/>
    </source>
</evidence>
<evidence type="ECO:0000256" key="16">
    <source>
        <dbReference type="ARBA" id="ARBA00023306"/>
    </source>
</evidence>
<dbReference type="Pfam" id="PF00400">
    <property type="entry name" value="WD40"/>
    <property type="match status" value="1"/>
</dbReference>
<dbReference type="SUPFAM" id="SSF50978">
    <property type="entry name" value="WD40 repeat-like"/>
    <property type="match status" value="1"/>
</dbReference>
<keyword evidence="12" id="KW-0653">Protein transport</keyword>
<keyword evidence="10" id="KW-0159">Chromosome partition</keyword>
<dbReference type="GO" id="GO:0000776">
    <property type="term" value="C:kinetochore"/>
    <property type="evidence" value="ECO:0007669"/>
    <property type="project" value="UniProtKB-KW"/>
</dbReference>
<evidence type="ECO:0000256" key="20">
    <source>
        <dbReference type="ARBA" id="ARBA00068271"/>
    </source>
</evidence>
<sequence>MPSANGAVPSTFSFESVQDVNVVEFCPFDKAAGIIAYGGENRVALGMCLFQEEAQDSHLPLLQFKHITDFHHGTRVLSIAWSPKTNIQHLPYSFQFCTAGEDRKLRYFTSDGKDSSTVTTLEGHLSYINDCVIEPVSGLNVASVSDDHTCRLWDLETGAEKTCIPLGSAGMSVKWNPVEPNKLMVAEKNGIIRFYDLVSQQPIMSLSTEQLPLISADWCKTNALKVGAVAKDDWLIWDMSKSSLPEVVEQAHLKGVSKFRWSHVHENLFATTGCPGNHINVYHMGHHKIPVSCQMRTGGGLSWHPFLPVCASAGGHKVHLWFLEV</sequence>
<proteinExistence type="predicted"/>
<keyword evidence="11" id="KW-0995">Kinetochore</keyword>
<dbReference type="FunFam" id="2.130.10.10:FF:000168">
    <property type="entry name" value="Nucleoporin Nup37"/>
    <property type="match status" value="1"/>
</dbReference>
<dbReference type="GO" id="GO:0051028">
    <property type="term" value="P:mRNA transport"/>
    <property type="evidence" value="ECO:0007669"/>
    <property type="project" value="UniProtKB-KW"/>
</dbReference>
<dbReference type="InterPro" id="IPR019775">
    <property type="entry name" value="WD40_repeat_CS"/>
</dbReference>
<dbReference type="Gene3D" id="2.130.10.10">
    <property type="entry name" value="YVTN repeat-like/Quinoprotein amine dehydrogenase"/>
    <property type="match status" value="1"/>
</dbReference>
<dbReference type="AlphaFoldDB" id="A0A2B4SI98"/>